<dbReference type="InterPro" id="IPR027802">
    <property type="entry name" value="Multi-ubiquitin_dom"/>
</dbReference>
<proteinExistence type="predicted"/>
<evidence type="ECO:0000259" key="2">
    <source>
        <dbReference type="Pfam" id="PF14452"/>
    </source>
</evidence>
<dbReference type="AlphaFoldDB" id="Q0BZ50"/>
<feature type="compositionally biased region" description="Polar residues" evidence="1">
    <location>
        <begin position="1"/>
        <end position="19"/>
    </location>
</feature>
<dbReference type="Proteomes" id="UP000001959">
    <property type="component" value="Chromosome"/>
</dbReference>
<dbReference type="Pfam" id="PF14452">
    <property type="entry name" value="Multi_ubiq"/>
    <property type="match status" value="2"/>
</dbReference>
<dbReference type="eggNOG" id="ENOG502Z7JB">
    <property type="taxonomic scope" value="Bacteria"/>
</dbReference>
<sequence length="297" mass="32750">MVSVTSSCTRTNTMKSEGNTPRFPVLIADEGLNFKKHAFDDPKVLGRQLIEAAGGHPVDEHAAIAILPNGDFEDIRLDELYDLRGRGIEKVLVARSDRSFKFKIDDADLEWPRACISGFVLRKLAKLPPNYSLWQEMPGQHDKKIADTDVINLADAGVERFVSLIDQTTEGDALPSKDQTYLSGHGYEFEVVTEGGSTGIILNALPLPEGKFAHTEADVLILLPKGYPDCPPDMFYVAPKLTLAGTGQVPKACTVEHRFGGRVWQRWSRHNDAWRPGVDGLQTMVARVQTALAEARA</sequence>
<dbReference type="KEGG" id="hne:HNE_2550"/>
<evidence type="ECO:0000256" key="1">
    <source>
        <dbReference type="SAM" id="MobiDB-lite"/>
    </source>
</evidence>
<protein>
    <recommendedName>
        <fullName evidence="2">Multi-ubiquitin domain-containing protein</fullName>
    </recommendedName>
</protein>
<dbReference type="EMBL" id="CP000158">
    <property type="protein sequence ID" value="ABI76788.1"/>
    <property type="molecule type" value="Genomic_DNA"/>
</dbReference>
<gene>
    <name evidence="3" type="ordered locus">HNE_2550</name>
</gene>
<feature type="domain" description="Multi-ubiquitin" evidence="2">
    <location>
        <begin position="100"/>
        <end position="163"/>
    </location>
</feature>
<accession>Q0BZ50</accession>
<organism evidence="3 4">
    <name type="scientific">Hyphomonas neptunium (strain ATCC 15444)</name>
    <dbReference type="NCBI Taxonomy" id="228405"/>
    <lineage>
        <taxon>Bacteria</taxon>
        <taxon>Pseudomonadati</taxon>
        <taxon>Pseudomonadota</taxon>
        <taxon>Alphaproteobacteria</taxon>
        <taxon>Hyphomonadales</taxon>
        <taxon>Hyphomonadaceae</taxon>
        <taxon>Hyphomonas</taxon>
    </lineage>
</organism>
<reference evidence="3 4" key="1">
    <citation type="journal article" date="2006" name="J. Bacteriol.">
        <title>Comparative genomic evidence for a close relationship between the dimorphic prosthecate bacteria Hyphomonas neptunium and Caulobacter crescentus.</title>
        <authorList>
            <person name="Badger J.H."/>
            <person name="Hoover T.R."/>
            <person name="Brun Y.V."/>
            <person name="Weiner R.M."/>
            <person name="Laub M.T."/>
            <person name="Alexandre G."/>
            <person name="Mrazek J."/>
            <person name="Ren Q."/>
            <person name="Paulsen I.T."/>
            <person name="Nelson K.E."/>
            <person name="Khouri H.M."/>
            <person name="Radune D."/>
            <person name="Sosa J."/>
            <person name="Dodson R.J."/>
            <person name="Sullivan S.A."/>
            <person name="Rosovitz M.J."/>
            <person name="Madupu R."/>
            <person name="Brinkac L.M."/>
            <person name="Durkin A.S."/>
            <person name="Daugherty S.C."/>
            <person name="Kothari S.P."/>
            <person name="Giglio M.G."/>
            <person name="Zhou L."/>
            <person name="Haft D.H."/>
            <person name="Selengut J.D."/>
            <person name="Davidsen T.M."/>
            <person name="Yang Q."/>
            <person name="Zafar N."/>
            <person name="Ward N.L."/>
        </authorList>
    </citation>
    <scope>NUCLEOTIDE SEQUENCE [LARGE SCALE GENOMIC DNA]</scope>
    <source>
        <strain evidence="3 4">ATCC 15444</strain>
    </source>
</reference>
<dbReference type="STRING" id="228405.HNE_2550"/>
<dbReference type="Pfam" id="PF14462">
    <property type="entry name" value="Prok-E2_E"/>
    <property type="match status" value="1"/>
</dbReference>
<feature type="domain" description="Multi-ubiquitin" evidence="2">
    <location>
        <begin position="32"/>
        <end position="94"/>
    </location>
</feature>
<evidence type="ECO:0000313" key="4">
    <source>
        <dbReference type="Proteomes" id="UP000001959"/>
    </source>
</evidence>
<keyword evidence="4" id="KW-1185">Reference proteome</keyword>
<name>Q0BZ50_HYPNA</name>
<evidence type="ECO:0000313" key="3">
    <source>
        <dbReference type="EMBL" id="ABI76788.1"/>
    </source>
</evidence>
<dbReference type="HOGENOM" id="CLU_064496_0_0_5"/>
<dbReference type="InterPro" id="IPR025701">
    <property type="entry name" value="UBQ-conjugat_E2_E"/>
</dbReference>
<feature type="region of interest" description="Disordered" evidence="1">
    <location>
        <begin position="1"/>
        <end position="20"/>
    </location>
</feature>